<dbReference type="EMBL" id="CP140154">
    <property type="protein sequence ID" value="WQG88093.1"/>
    <property type="molecule type" value="Genomic_DNA"/>
</dbReference>
<dbReference type="OrthoDB" id="653384at2"/>
<keyword evidence="4" id="KW-1185">Reference proteome</keyword>
<reference evidence="2 4" key="2">
    <citation type="submission" date="2023-11" db="EMBL/GenBank/DDBJ databases">
        <title>MicrobeMod: A computational toolkit for identifying prokaryotic methylation and restriction-modification with nanopore sequencing.</title>
        <authorList>
            <person name="Crits-Christoph A."/>
            <person name="Kang S.C."/>
            <person name="Lee H."/>
            <person name="Ostrov N."/>
        </authorList>
    </citation>
    <scope>NUCLEOTIDE SEQUENCE [LARGE SCALE GENOMIC DNA]</scope>
    <source>
        <strain evidence="2 4">ATCC 23090</strain>
    </source>
</reference>
<reference evidence="1 3" key="1">
    <citation type="submission" date="2016-11" db="EMBL/GenBank/DDBJ databases">
        <authorList>
            <person name="Jaros S."/>
            <person name="Januszkiewicz K."/>
            <person name="Wedrychowicz H."/>
        </authorList>
    </citation>
    <scope>NUCLEOTIDE SEQUENCE [LARGE SCALE GENOMIC DNA]</scope>
    <source>
        <strain evidence="1 3">DSM 784</strain>
    </source>
</reference>
<proteinExistence type="predicted"/>
<sequence length="251" mass="28798">MANWAFEIDIADNFIVGLTETLTDKGFRIWCFYNDGQPLYVFSSAYLASTADSQVYEQACYLVKFIDGVSYLLFENKDKVNKISFTSVIDVNTFRMANVERGVKAHVDIDFSAYRSPIEEDEHPAAHLLKLVPGDVFIKELLLALSEGMDVKSLRKAYDHVLAFLMEKGDELILSGFSEATLARFTQAMDAHQRRIRHEEIQDMMSLKDAQELVAELVMVVLARYYRINLKPFIIKDGNAQQDDWYDSLYD</sequence>
<protein>
    <submittedName>
        <fullName evidence="1">Uncharacterized protein</fullName>
    </submittedName>
</protein>
<dbReference type="AlphaFoldDB" id="A0A1K1S148"/>
<organism evidence="1 3">
    <name type="scientific">Chitinophaga sancti</name>
    <dbReference type="NCBI Taxonomy" id="1004"/>
    <lineage>
        <taxon>Bacteria</taxon>
        <taxon>Pseudomonadati</taxon>
        <taxon>Bacteroidota</taxon>
        <taxon>Chitinophagia</taxon>
        <taxon>Chitinophagales</taxon>
        <taxon>Chitinophagaceae</taxon>
        <taxon>Chitinophaga</taxon>
    </lineage>
</organism>
<evidence type="ECO:0000313" key="4">
    <source>
        <dbReference type="Proteomes" id="UP001326715"/>
    </source>
</evidence>
<dbReference type="Proteomes" id="UP000183788">
    <property type="component" value="Unassembled WGS sequence"/>
</dbReference>
<gene>
    <name evidence="1" type="ORF">SAMN05661012_04523</name>
    <name evidence="2" type="ORF">SR876_24510</name>
</gene>
<dbReference type="EMBL" id="FPIZ01000016">
    <property type="protein sequence ID" value="SFW77812.1"/>
    <property type="molecule type" value="Genomic_DNA"/>
</dbReference>
<evidence type="ECO:0000313" key="2">
    <source>
        <dbReference type="EMBL" id="WQG88093.1"/>
    </source>
</evidence>
<dbReference type="Proteomes" id="UP001326715">
    <property type="component" value="Chromosome"/>
</dbReference>
<dbReference type="RefSeq" id="WP_072363500.1">
    <property type="nucleotide sequence ID" value="NZ_CP139972.1"/>
</dbReference>
<evidence type="ECO:0000313" key="3">
    <source>
        <dbReference type="Proteomes" id="UP000183788"/>
    </source>
</evidence>
<accession>A0A1K1S148</accession>
<name>A0A1K1S148_9BACT</name>
<evidence type="ECO:0000313" key="1">
    <source>
        <dbReference type="EMBL" id="SFW77812.1"/>
    </source>
</evidence>